<dbReference type="SUPFAM" id="SSF52833">
    <property type="entry name" value="Thioredoxin-like"/>
    <property type="match status" value="1"/>
</dbReference>
<dbReference type="AlphaFoldDB" id="A0A1H3LD23"/>
<evidence type="ECO:0000256" key="3">
    <source>
        <dbReference type="ARBA" id="ARBA00023284"/>
    </source>
</evidence>
<dbReference type="InterPro" id="IPR036249">
    <property type="entry name" value="Thioredoxin-like_sf"/>
</dbReference>
<dbReference type="InterPro" id="IPR013766">
    <property type="entry name" value="Thioredoxin_domain"/>
</dbReference>
<protein>
    <submittedName>
        <fullName evidence="6">Thiol-disulfide isomerase or thioredoxin</fullName>
    </submittedName>
</protein>
<evidence type="ECO:0000313" key="7">
    <source>
        <dbReference type="Proteomes" id="UP000198914"/>
    </source>
</evidence>
<evidence type="ECO:0000256" key="1">
    <source>
        <dbReference type="ARBA" id="ARBA00004196"/>
    </source>
</evidence>
<dbReference type="InterPro" id="IPR017937">
    <property type="entry name" value="Thioredoxin_CS"/>
</dbReference>
<dbReference type="PROSITE" id="PS00194">
    <property type="entry name" value="THIOREDOXIN_1"/>
    <property type="match status" value="1"/>
</dbReference>
<evidence type="ECO:0000256" key="4">
    <source>
        <dbReference type="SAM" id="SignalP"/>
    </source>
</evidence>
<dbReference type="RefSeq" id="WP_170831339.1">
    <property type="nucleotide sequence ID" value="NZ_FNPX01000002.1"/>
</dbReference>
<feature type="chain" id="PRO_5011770952" evidence="4">
    <location>
        <begin position="23"/>
        <end position="181"/>
    </location>
</feature>
<dbReference type="InterPro" id="IPR050553">
    <property type="entry name" value="Thioredoxin_ResA/DsbE_sf"/>
</dbReference>
<dbReference type="GO" id="GO:0016853">
    <property type="term" value="F:isomerase activity"/>
    <property type="evidence" value="ECO:0007669"/>
    <property type="project" value="UniProtKB-KW"/>
</dbReference>
<dbReference type="InterPro" id="IPR013740">
    <property type="entry name" value="Redoxin"/>
</dbReference>
<keyword evidence="2" id="KW-0201">Cytochrome c-type biogenesis</keyword>
<dbReference type="EMBL" id="FNPX01000002">
    <property type="protein sequence ID" value="SDY61838.1"/>
    <property type="molecule type" value="Genomic_DNA"/>
</dbReference>
<feature type="signal peptide" evidence="4">
    <location>
        <begin position="1"/>
        <end position="22"/>
    </location>
</feature>
<gene>
    <name evidence="6" type="ORF">SAMN05444004_102150</name>
</gene>
<keyword evidence="6" id="KW-0413">Isomerase</keyword>
<keyword evidence="4" id="KW-0732">Signal</keyword>
<accession>A0A1H3LD23</accession>
<comment type="subcellular location">
    <subcellularLocation>
        <location evidence="1">Cell envelope</location>
    </subcellularLocation>
</comment>
<sequence>MLRKLVPTLYGLAFALATPALAEVEPGLFTGTMAKMEPLEAYTPAITTFVGADGQLADLSMYHGQVVVLNFWATWCAPCREEMPSLQALQEAMGDRDLEVVTVAFGRHNPVAMEKFWADTGITSLPLHIDPASEMARGLGVRGLPHTFILDRDGRILAQLIGEADWDAQETLALLEAYLEQ</sequence>
<name>A0A1H3LD23_9RHOB</name>
<keyword evidence="3" id="KW-0676">Redox-active center</keyword>
<dbReference type="GO" id="GO:0030313">
    <property type="term" value="C:cell envelope"/>
    <property type="evidence" value="ECO:0007669"/>
    <property type="project" value="UniProtKB-SubCell"/>
</dbReference>
<evidence type="ECO:0000259" key="5">
    <source>
        <dbReference type="PROSITE" id="PS51352"/>
    </source>
</evidence>
<reference evidence="7" key="1">
    <citation type="submission" date="2016-10" db="EMBL/GenBank/DDBJ databases">
        <authorList>
            <person name="Varghese N."/>
            <person name="Submissions S."/>
        </authorList>
    </citation>
    <scope>NUCLEOTIDE SEQUENCE [LARGE SCALE GENOMIC DNA]</scope>
    <source>
        <strain evidence="7">DSM 100420</strain>
    </source>
</reference>
<dbReference type="STRING" id="1244108.SAMN05444004_102150"/>
<dbReference type="PANTHER" id="PTHR42852:SF13">
    <property type="entry name" value="PROTEIN DIPZ"/>
    <property type="match status" value="1"/>
</dbReference>
<dbReference type="GO" id="GO:0015036">
    <property type="term" value="F:disulfide oxidoreductase activity"/>
    <property type="evidence" value="ECO:0007669"/>
    <property type="project" value="UniProtKB-ARBA"/>
</dbReference>
<dbReference type="Proteomes" id="UP000198914">
    <property type="component" value="Unassembled WGS sequence"/>
</dbReference>
<dbReference type="Pfam" id="PF08534">
    <property type="entry name" value="Redoxin"/>
    <property type="match status" value="1"/>
</dbReference>
<organism evidence="6 7">
    <name type="scientific">Jannaschia faecimaris</name>
    <dbReference type="NCBI Taxonomy" id="1244108"/>
    <lineage>
        <taxon>Bacteria</taxon>
        <taxon>Pseudomonadati</taxon>
        <taxon>Pseudomonadota</taxon>
        <taxon>Alphaproteobacteria</taxon>
        <taxon>Rhodobacterales</taxon>
        <taxon>Roseobacteraceae</taxon>
        <taxon>Jannaschia</taxon>
    </lineage>
</organism>
<dbReference type="PANTHER" id="PTHR42852">
    <property type="entry name" value="THIOL:DISULFIDE INTERCHANGE PROTEIN DSBE"/>
    <property type="match status" value="1"/>
</dbReference>
<dbReference type="CDD" id="cd02966">
    <property type="entry name" value="TlpA_like_family"/>
    <property type="match status" value="1"/>
</dbReference>
<keyword evidence="7" id="KW-1185">Reference proteome</keyword>
<proteinExistence type="predicted"/>
<dbReference type="Gene3D" id="3.40.30.10">
    <property type="entry name" value="Glutaredoxin"/>
    <property type="match status" value="1"/>
</dbReference>
<evidence type="ECO:0000313" key="6">
    <source>
        <dbReference type="EMBL" id="SDY61838.1"/>
    </source>
</evidence>
<dbReference type="PROSITE" id="PS51352">
    <property type="entry name" value="THIOREDOXIN_2"/>
    <property type="match status" value="1"/>
</dbReference>
<feature type="domain" description="Thioredoxin" evidence="5">
    <location>
        <begin position="37"/>
        <end position="180"/>
    </location>
</feature>
<dbReference type="GO" id="GO:0017004">
    <property type="term" value="P:cytochrome complex assembly"/>
    <property type="evidence" value="ECO:0007669"/>
    <property type="project" value="UniProtKB-KW"/>
</dbReference>
<evidence type="ECO:0000256" key="2">
    <source>
        <dbReference type="ARBA" id="ARBA00022748"/>
    </source>
</evidence>